<evidence type="ECO:0000256" key="1">
    <source>
        <dbReference type="ARBA" id="ARBA00049958"/>
    </source>
</evidence>
<dbReference type="RefSeq" id="WP_290598517.1">
    <property type="nucleotide sequence ID" value="NZ_CAKZIO010000004.1"/>
</dbReference>
<dbReference type="AlphaFoldDB" id="A0A2W5IFD7"/>
<comment type="function">
    <text evidence="1">May be involved in the formation or repair of [Fe-S] clusters present in iron-sulfur proteins.</text>
</comment>
<dbReference type="Proteomes" id="UP000248606">
    <property type="component" value="Unassembled WGS sequence"/>
</dbReference>
<dbReference type="InterPro" id="IPR034904">
    <property type="entry name" value="FSCA_dom_sf"/>
</dbReference>
<dbReference type="Gene3D" id="3.30.300.130">
    <property type="entry name" value="Fe-S cluster assembly (FSCA)"/>
    <property type="match status" value="1"/>
</dbReference>
<evidence type="ECO:0000313" key="3">
    <source>
        <dbReference type="EMBL" id="PZP89084.1"/>
    </source>
</evidence>
<proteinExistence type="predicted"/>
<dbReference type="SUPFAM" id="SSF117916">
    <property type="entry name" value="Fe-S cluster assembly (FSCA) domain-like"/>
    <property type="match status" value="1"/>
</dbReference>
<name>A0A2W5IFD7_9ACTN</name>
<dbReference type="EMBL" id="QFOZ01000004">
    <property type="protein sequence ID" value="PZP89084.1"/>
    <property type="molecule type" value="Genomic_DNA"/>
</dbReference>
<organism evidence="3 4">
    <name type="scientific">Lawsonella clevelandensis</name>
    <dbReference type="NCBI Taxonomy" id="1528099"/>
    <lineage>
        <taxon>Bacteria</taxon>
        <taxon>Bacillati</taxon>
        <taxon>Actinomycetota</taxon>
        <taxon>Actinomycetes</taxon>
        <taxon>Mycobacteriales</taxon>
        <taxon>Lawsonellaceae</taxon>
        <taxon>Lawsonella</taxon>
    </lineage>
</organism>
<dbReference type="InterPro" id="IPR001075">
    <property type="entry name" value="NIF_FeS_clus_asmbl_NifU_C"/>
</dbReference>
<dbReference type="GO" id="GO:0016226">
    <property type="term" value="P:iron-sulfur cluster assembly"/>
    <property type="evidence" value="ECO:0007669"/>
    <property type="project" value="InterPro"/>
</dbReference>
<comment type="caution">
    <text evidence="3">The sequence shown here is derived from an EMBL/GenBank/DDBJ whole genome shotgun (WGS) entry which is preliminary data.</text>
</comment>
<dbReference type="Pfam" id="PF01106">
    <property type="entry name" value="NifU"/>
    <property type="match status" value="1"/>
</dbReference>
<reference evidence="3 4" key="1">
    <citation type="submission" date="2017-08" db="EMBL/GenBank/DDBJ databases">
        <title>Infants hospitalized years apart are colonized by the same room-sourced microbial strains.</title>
        <authorList>
            <person name="Brooks B."/>
            <person name="Olm M.R."/>
            <person name="Firek B.A."/>
            <person name="Baker R."/>
            <person name="Thomas B.C."/>
            <person name="Morowitz M.J."/>
            <person name="Banfield J.F."/>
        </authorList>
    </citation>
    <scope>NUCLEOTIDE SEQUENCE [LARGE SCALE GENOMIC DNA]</scope>
    <source>
        <strain evidence="3">S2_006_000_R1_57</strain>
    </source>
</reference>
<feature type="domain" description="NIF system FeS cluster assembly NifU C-terminal" evidence="2">
    <location>
        <begin position="176"/>
        <end position="229"/>
    </location>
</feature>
<gene>
    <name evidence="3" type="ORF">DI579_04105</name>
</gene>
<protein>
    <recommendedName>
        <fullName evidence="2">NIF system FeS cluster assembly NifU C-terminal domain-containing protein</fullName>
    </recommendedName>
</protein>
<evidence type="ECO:0000259" key="2">
    <source>
        <dbReference type="Pfam" id="PF01106"/>
    </source>
</evidence>
<dbReference type="GO" id="GO:0005506">
    <property type="term" value="F:iron ion binding"/>
    <property type="evidence" value="ECO:0007669"/>
    <property type="project" value="InterPro"/>
</dbReference>
<sequence length="232" mass="24229">MATPLLFYPQTTPNPLELEWVVGPGLIRFTWSGGLQEARQLAAQDAMPQSILGYLERGELAHISLAPGLITTVLPEGGSWQSRSPVTDSNAAAEVNGAEKSAPLATRLRHDLFAAISTPITADNAGASEASAGTSTGKCGWPTGSLDVPSIGGSTDAELRAAVEELLGGAAGRFAASHGGTMRLVSVQDGVVKISMGGACRNCPAIGRTLLFHVDRQLRPFFPNLVRVEEAK</sequence>
<evidence type="ECO:0000313" key="4">
    <source>
        <dbReference type="Proteomes" id="UP000248606"/>
    </source>
</evidence>
<dbReference type="GO" id="GO:0051536">
    <property type="term" value="F:iron-sulfur cluster binding"/>
    <property type="evidence" value="ECO:0007669"/>
    <property type="project" value="InterPro"/>
</dbReference>
<accession>A0A2W5IFD7</accession>